<accession>A0A140L1N0</accession>
<dbReference type="InterPro" id="IPR029046">
    <property type="entry name" value="LolA/LolB/LppX"/>
</dbReference>
<dbReference type="InterPro" id="IPR052944">
    <property type="entry name" value="Sporulation_related"/>
</dbReference>
<dbReference type="PIRSF" id="PIRSF033729">
    <property type="entry name" value="UCP033729"/>
    <property type="match status" value="1"/>
</dbReference>
<dbReference type="EMBL" id="LOEE01000054">
    <property type="protein sequence ID" value="KXG74455.1"/>
    <property type="molecule type" value="Genomic_DNA"/>
</dbReference>
<evidence type="ECO:0000313" key="2">
    <source>
        <dbReference type="Proteomes" id="UP000070456"/>
    </source>
</evidence>
<sequence>MKMQRMVFILLISMIFTGCSSKTDQELLYDCQRKIHKIESYACEVEITVIGNRRPETYRMRQWFKKPNMYRLELLEPENLKGKTTIFDGKRAYIIHPQIGQVWRIEDFQKSEEQKMFLGYFIQNYLRSPNVEIHRRKEKNEEYLVIDIDIPGNHVYFSKERLWVHTKTLTPYLLQVFDAKDQVRISVKYLDFQYNPSLEDDFFTAKNLANP</sequence>
<dbReference type="AlphaFoldDB" id="A0A140L1N0"/>
<dbReference type="PANTHER" id="PTHR37507:SF2">
    <property type="entry name" value="SPORULATION PROTEIN YDCC"/>
    <property type="match status" value="1"/>
</dbReference>
<gene>
    <name evidence="1" type="primary">ydcC</name>
    <name evidence="1" type="ORF">AN619_23530</name>
</gene>
<keyword evidence="2" id="KW-1185">Reference proteome</keyword>
<dbReference type="PROSITE" id="PS51257">
    <property type="entry name" value="PROKAR_LIPOPROTEIN"/>
    <property type="match status" value="1"/>
</dbReference>
<dbReference type="SUPFAM" id="SSF89392">
    <property type="entry name" value="Prokaryotic lipoproteins and lipoprotein localization factors"/>
    <property type="match status" value="1"/>
</dbReference>
<dbReference type="Gene3D" id="2.50.20.10">
    <property type="entry name" value="Lipoprotein localisation LolA/LolB/LppX"/>
    <property type="match status" value="1"/>
</dbReference>
<dbReference type="InterPro" id="IPR014584">
    <property type="entry name" value="UCP033729"/>
</dbReference>
<dbReference type="STRING" id="520762.AN619_23530"/>
<protein>
    <submittedName>
        <fullName evidence="1">Sporulation protein YdcC</fullName>
    </submittedName>
</protein>
<proteinExistence type="predicted"/>
<dbReference type="Proteomes" id="UP000070456">
    <property type="component" value="Unassembled WGS sequence"/>
</dbReference>
<evidence type="ECO:0000313" key="1">
    <source>
        <dbReference type="EMBL" id="KXG74455.1"/>
    </source>
</evidence>
<name>A0A140L1N0_9FIRM</name>
<organism evidence="1 2">
    <name type="scientific">Thermotalea metallivorans</name>
    <dbReference type="NCBI Taxonomy" id="520762"/>
    <lineage>
        <taxon>Bacteria</taxon>
        <taxon>Bacillati</taxon>
        <taxon>Bacillota</taxon>
        <taxon>Clostridia</taxon>
        <taxon>Peptostreptococcales</taxon>
        <taxon>Thermotaleaceae</taxon>
        <taxon>Thermotalea</taxon>
    </lineage>
</organism>
<comment type="caution">
    <text evidence="1">The sequence shown here is derived from an EMBL/GenBank/DDBJ whole genome shotgun (WGS) entry which is preliminary data.</text>
</comment>
<dbReference type="PANTHER" id="PTHR37507">
    <property type="entry name" value="SPORULATION PROTEIN YDCC"/>
    <property type="match status" value="1"/>
</dbReference>
<dbReference type="RefSeq" id="WP_068557155.1">
    <property type="nucleotide sequence ID" value="NZ_LOEE01000054.1"/>
</dbReference>
<dbReference type="OrthoDB" id="2047841at2"/>
<reference evidence="1 2" key="1">
    <citation type="submission" date="2015-12" db="EMBL/GenBank/DDBJ databases">
        <title>Draft genome sequence of the thermoanaerobe Thermotalea metallivorans, an isolate from the runoff channel of the Great Artesian Basin, Australia.</title>
        <authorList>
            <person name="Patel B.K."/>
        </authorList>
    </citation>
    <scope>NUCLEOTIDE SEQUENCE [LARGE SCALE GENOMIC DNA]</scope>
    <source>
        <strain evidence="1 2">B2-1</strain>
    </source>
</reference>